<evidence type="ECO:0000313" key="1">
    <source>
        <dbReference type="Proteomes" id="UP000887569"/>
    </source>
</evidence>
<proteinExistence type="predicted"/>
<dbReference type="AlphaFoldDB" id="A0A915CEQ1"/>
<organism evidence="1 2">
    <name type="scientific">Parascaris univalens</name>
    <name type="common">Nematode worm</name>
    <dbReference type="NCBI Taxonomy" id="6257"/>
    <lineage>
        <taxon>Eukaryota</taxon>
        <taxon>Metazoa</taxon>
        <taxon>Ecdysozoa</taxon>
        <taxon>Nematoda</taxon>
        <taxon>Chromadorea</taxon>
        <taxon>Rhabditida</taxon>
        <taxon>Spirurina</taxon>
        <taxon>Ascaridomorpha</taxon>
        <taxon>Ascaridoidea</taxon>
        <taxon>Ascarididae</taxon>
        <taxon>Parascaris</taxon>
    </lineage>
</organism>
<reference evidence="2" key="1">
    <citation type="submission" date="2022-11" db="UniProtKB">
        <authorList>
            <consortium name="WormBaseParasite"/>
        </authorList>
    </citation>
    <scope>IDENTIFICATION</scope>
</reference>
<sequence length="48" mass="5411">MPDLLHIVPVGHNTVLNRILQSEDTSLRLCLIAYIGVLLTHTNHHTLK</sequence>
<dbReference type="Proteomes" id="UP000887569">
    <property type="component" value="Unplaced"/>
</dbReference>
<protein>
    <submittedName>
        <fullName evidence="2">Uncharacterized protein</fullName>
    </submittedName>
</protein>
<name>A0A915CEQ1_PARUN</name>
<evidence type="ECO:0000313" key="2">
    <source>
        <dbReference type="WBParaSite" id="PgR145_g005_t01"/>
    </source>
</evidence>
<keyword evidence="1" id="KW-1185">Reference proteome</keyword>
<accession>A0A915CEQ1</accession>
<dbReference type="WBParaSite" id="PgR145_g005_t01">
    <property type="protein sequence ID" value="PgR145_g005_t01"/>
    <property type="gene ID" value="PgR145_g005"/>
</dbReference>